<keyword evidence="4" id="KW-1185">Reference proteome</keyword>
<dbReference type="PROSITE" id="PS51903">
    <property type="entry name" value="CLP_R"/>
    <property type="match status" value="1"/>
</dbReference>
<keyword evidence="1" id="KW-0677">Repeat</keyword>
<dbReference type="Pfam" id="PF02861">
    <property type="entry name" value="Clp_N"/>
    <property type="match status" value="2"/>
</dbReference>
<sequence length="240" mass="24902">MPKINVYLPDDLAEAVRETGLPVSPICQRALEQAVRRITTIRQAVLTDIDPAWLAERLPSFTARLVGVLNLATARARETGAAAVTTGHLLHGVLAEGNNLALQILTAMDVAPGSLTAPDTPEPPATPGALRFSGPAAVALELSVGEAIGFGHNYVGCEHLLIGLAAEPDGAAGELLRSRAVDGKAARRTVAAAIAGYAHLRATSPDQTAPPALLNAVRAELAPLVRRIEALEGRLPDPGV</sequence>
<dbReference type="GO" id="GO:0008233">
    <property type="term" value="F:peptidase activity"/>
    <property type="evidence" value="ECO:0007669"/>
    <property type="project" value="UniProtKB-KW"/>
</dbReference>
<keyword evidence="3" id="KW-0645">Protease</keyword>
<evidence type="ECO:0000256" key="1">
    <source>
        <dbReference type="PROSITE-ProRule" id="PRU01251"/>
    </source>
</evidence>
<dbReference type="InterPro" id="IPR036628">
    <property type="entry name" value="Clp_N_dom_sf"/>
</dbReference>
<proteinExistence type="predicted"/>
<dbReference type="Proteomes" id="UP000199645">
    <property type="component" value="Unassembled WGS sequence"/>
</dbReference>
<keyword evidence="3" id="KW-0547">Nucleotide-binding</keyword>
<dbReference type="Gene3D" id="1.10.1780.10">
    <property type="entry name" value="Clp, N-terminal domain"/>
    <property type="match status" value="1"/>
</dbReference>
<dbReference type="GO" id="GO:0006508">
    <property type="term" value="P:proteolysis"/>
    <property type="evidence" value="ECO:0007669"/>
    <property type="project" value="UniProtKB-KW"/>
</dbReference>
<name>A0A1I2F324_9ACTN</name>
<dbReference type="SUPFAM" id="SSF81923">
    <property type="entry name" value="Double Clp-N motif"/>
    <property type="match status" value="2"/>
</dbReference>
<dbReference type="EMBL" id="FONV01000005">
    <property type="protein sequence ID" value="SFE99227.1"/>
    <property type="molecule type" value="Genomic_DNA"/>
</dbReference>
<accession>A0A1I2F324</accession>
<evidence type="ECO:0000313" key="3">
    <source>
        <dbReference type="EMBL" id="SFE99227.1"/>
    </source>
</evidence>
<evidence type="ECO:0000259" key="2">
    <source>
        <dbReference type="PROSITE" id="PS51903"/>
    </source>
</evidence>
<dbReference type="GO" id="GO:0005524">
    <property type="term" value="F:ATP binding"/>
    <property type="evidence" value="ECO:0007669"/>
    <property type="project" value="UniProtKB-KW"/>
</dbReference>
<protein>
    <submittedName>
        <fullName evidence="3">ATP-dependent Clp protease ATP-binding subunit ClpC</fullName>
    </submittedName>
</protein>
<feature type="domain" description="Clp R" evidence="2">
    <location>
        <begin position="58"/>
        <end position="196"/>
    </location>
</feature>
<evidence type="ECO:0000313" key="4">
    <source>
        <dbReference type="Proteomes" id="UP000199645"/>
    </source>
</evidence>
<keyword evidence="3" id="KW-0067">ATP-binding</keyword>
<dbReference type="STRING" id="35752.SAMN05421541_10543"/>
<reference evidence="3 4" key="1">
    <citation type="submission" date="2016-10" db="EMBL/GenBank/DDBJ databases">
        <authorList>
            <person name="de Groot N.N."/>
        </authorList>
    </citation>
    <scope>NUCLEOTIDE SEQUENCE [LARGE SCALE GENOMIC DNA]</scope>
    <source>
        <strain evidence="3 4">DSM 43019</strain>
    </source>
</reference>
<dbReference type="AlphaFoldDB" id="A0A1I2F324"/>
<organism evidence="3 4">
    <name type="scientific">Actinoplanes philippinensis</name>
    <dbReference type="NCBI Taxonomy" id="35752"/>
    <lineage>
        <taxon>Bacteria</taxon>
        <taxon>Bacillati</taxon>
        <taxon>Actinomycetota</taxon>
        <taxon>Actinomycetes</taxon>
        <taxon>Micromonosporales</taxon>
        <taxon>Micromonosporaceae</taxon>
        <taxon>Actinoplanes</taxon>
    </lineage>
</organism>
<dbReference type="OrthoDB" id="3290891at2"/>
<gene>
    <name evidence="3" type="ORF">SAMN05421541_10543</name>
</gene>
<dbReference type="RefSeq" id="WP_093613844.1">
    <property type="nucleotide sequence ID" value="NZ_BOMT01000101.1"/>
</dbReference>
<dbReference type="InterPro" id="IPR004176">
    <property type="entry name" value="Clp_R_N"/>
</dbReference>
<keyword evidence="3" id="KW-0378">Hydrolase</keyword>